<sequence length="134" mass="15127">MDVDERELAASNFNDPTFDCDVLLTAYAYGPALTFVSYQRTANLDEYIPESESESEDSEDEYYSSEIEGDDTAESRSKRKIIRRQRQICQLLVDTEGKAPSRPSLSESAHFTGEVIGDTVNRYRAACQELSVNH</sequence>
<dbReference type="HOGENOM" id="CLU_1895669_0_0_1"/>
<organism evidence="3">
    <name type="scientific">Arthroderma gypseum (strain ATCC MYA-4604 / CBS 118893)</name>
    <name type="common">Microsporum gypseum</name>
    <dbReference type="NCBI Taxonomy" id="535722"/>
    <lineage>
        <taxon>Eukaryota</taxon>
        <taxon>Fungi</taxon>
        <taxon>Dikarya</taxon>
        <taxon>Ascomycota</taxon>
        <taxon>Pezizomycotina</taxon>
        <taxon>Eurotiomycetes</taxon>
        <taxon>Eurotiomycetidae</taxon>
        <taxon>Onygenales</taxon>
        <taxon>Arthrodermataceae</taxon>
        <taxon>Nannizzia</taxon>
    </lineage>
</organism>
<evidence type="ECO:0000313" key="2">
    <source>
        <dbReference type="EMBL" id="EFR03946.1"/>
    </source>
</evidence>
<dbReference type="AlphaFoldDB" id="E4V1N1"/>
<dbReference type="InParanoid" id="E4V1N1"/>
<dbReference type="VEuPathDB" id="FungiDB:MGYG_06945"/>
<dbReference type="GeneID" id="10026197"/>
<reference evidence="3" key="1">
    <citation type="journal article" date="2012" name="MBio">
        <title>Comparative genome analysis of Trichophyton rubrum and related dermatophytes reveals candidate genes involved in infection.</title>
        <authorList>
            <person name="Martinez D.A."/>
            <person name="Oliver B.G."/>
            <person name="Graeser Y."/>
            <person name="Goldberg J.M."/>
            <person name="Li W."/>
            <person name="Martinez-Rossi N.M."/>
            <person name="Monod M."/>
            <person name="Shelest E."/>
            <person name="Barton R.C."/>
            <person name="Birch E."/>
            <person name="Brakhage A.A."/>
            <person name="Chen Z."/>
            <person name="Gurr S.J."/>
            <person name="Heiman D."/>
            <person name="Heitman J."/>
            <person name="Kosti I."/>
            <person name="Rossi A."/>
            <person name="Saif S."/>
            <person name="Samalova M."/>
            <person name="Saunders C.W."/>
            <person name="Shea T."/>
            <person name="Summerbell R.C."/>
            <person name="Xu J."/>
            <person name="Young S."/>
            <person name="Zeng Q."/>
            <person name="Birren B.W."/>
            <person name="Cuomo C.A."/>
            <person name="White T.C."/>
        </authorList>
    </citation>
    <scope>NUCLEOTIDE SEQUENCE [LARGE SCALE GENOMIC DNA]</scope>
    <source>
        <strain evidence="3">ATCC MYA-4604 / CBS 118893</strain>
    </source>
</reference>
<dbReference type="EMBL" id="DS989827">
    <property type="protein sequence ID" value="EFR03946.1"/>
    <property type="molecule type" value="Genomic_DNA"/>
</dbReference>
<accession>E4V1N1</accession>
<evidence type="ECO:0000256" key="1">
    <source>
        <dbReference type="SAM" id="MobiDB-lite"/>
    </source>
</evidence>
<evidence type="ECO:0000313" key="3">
    <source>
        <dbReference type="Proteomes" id="UP000002669"/>
    </source>
</evidence>
<gene>
    <name evidence="2" type="ORF">MGYG_06945</name>
</gene>
<feature type="region of interest" description="Disordered" evidence="1">
    <location>
        <begin position="47"/>
        <end position="78"/>
    </location>
</feature>
<name>E4V1N1_ARTGP</name>
<protein>
    <submittedName>
        <fullName evidence="2">Uncharacterized protein</fullName>
    </submittedName>
</protein>
<proteinExistence type="predicted"/>
<feature type="compositionally biased region" description="Acidic residues" evidence="1">
    <location>
        <begin position="47"/>
        <end position="72"/>
    </location>
</feature>
<dbReference type="RefSeq" id="XP_003170954.1">
    <property type="nucleotide sequence ID" value="XM_003170906.1"/>
</dbReference>
<dbReference type="Proteomes" id="UP000002669">
    <property type="component" value="Unassembled WGS sequence"/>
</dbReference>
<keyword evidence="3" id="KW-1185">Reference proteome</keyword>